<evidence type="ECO:0000313" key="3">
    <source>
        <dbReference type="EMBL" id="GBD08278.1"/>
    </source>
</evidence>
<dbReference type="Pfam" id="PF03787">
    <property type="entry name" value="RAMPs"/>
    <property type="match status" value="1"/>
</dbReference>
<dbReference type="Proteomes" id="UP000236642">
    <property type="component" value="Unassembled WGS sequence"/>
</dbReference>
<dbReference type="GO" id="GO:0051607">
    <property type="term" value="P:defense response to virus"/>
    <property type="evidence" value="ECO:0007669"/>
    <property type="project" value="UniProtKB-KW"/>
</dbReference>
<feature type="domain" description="CRISPR type III-associated protein" evidence="2">
    <location>
        <begin position="18"/>
        <end position="74"/>
    </location>
</feature>
<evidence type="ECO:0000256" key="1">
    <source>
        <dbReference type="ARBA" id="ARBA00023118"/>
    </source>
</evidence>
<dbReference type="PANTHER" id="PTHR35579">
    <property type="entry name" value="CRISPR SYSTEM CMS ENDORIBONUCLEASE CSM3"/>
    <property type="match status" value="1"/>
</dbReference>
<comment type="caution">
    <text evidence="3">The sequence shown here is derived from an EMBL/GenBank/DDBJ whole genome shotgun (WGS) entry which is preliminary data.</text>
</comment>
<sequence length="104" mass="11132">MNGNSLTLQGKIVIAGVLQAMTGLRIGGAGAGMEIGGLDNVVIRDPVTGRPYIPGSSLKGKMRSLLTRALGKPLKTLVEPRGNIPAIRIHWCENEAEYRREGRP</sequence>
<dbReference type="InterPro" id="IPR052216">
    <property type="entry name" value="CRISPR_Csm3_endoribonuclease"/>
</dbReference>
<dbReference type="PANTHER" id="PTHR35579:SF3">
    <property type="entry name" value="CRISPR SYSTEM CMS ENDORIBONUCLEASE CSM3"/>
    <property type="match status" value="1"/>
</dbReference>
<gene>
    <name evidence="3" type="primary">csm3_1</name>
    <name evidence="3" type="ORF">HRbin22_00511</name>
</gene>
<keyword evidence="1" id="KW-0051">Antiviral defense</keyword>
<dbReference type="AlphaFoldDB" id="A0A2H5Y4M2"/>
<reference evidence="4" key="1">
    <citation type="submission" date="2017-09" db="EMBL/GenBank/DDBJ databases">
        <title>Metaegenomics of thermophilic ammonia-oxidizing enrichment culture.</title>
        <authorList>
            <person name="Kato S."/>
            <person name="Suzuki K."/>
        </authorList>
    </citation>
    <scope>NUCLEOTIDE SEQUENCE [LARGE SCALE GENOMIC DNA]</scope>
</reference>
<evidence type="ECO:0000313" key="4">
    <source>
        <dbReference type="Proteomes" id="UP000236642"/>
    </source>
</evidence>
<dbReference type="EMBL" id="BEHY01000007">
    <property type="protein sequence ID" value="GBD08278.1"/>
    <property type="molecule type" value="Genomic_DNA"/>
</dbReference>
<evidence type="ECO:0000259" key="2">
    <source>
        <dbReference type="Pfam" id="PF03787"/>
    </source>
</evidence>
<organism evidence="3 4">
    <name type="scientific">Candidatus Thermoflexus japonica</name>
    <dbReference type="NCBI Taxonomy" id="2035417"/>
    <lineage>
        <taxon>Bacteria</taxon>
        <taxon>Bacillati</taxon>
        <taxon>Chloroflexota</taxon>
        <taxon>Thermoflexia</taxon>
        <taxon>Thermoflexales</taxon>
        <taxon>Thermoflexaceae</taxon>
        <taxon>Thermoflexus</taxon>
    </lineage>
</organism>
<dbReference type="InterPro" id="IPR005537">
    <property type="entry name" value="RAMP_III_fam"/>
</dbReference>
<protein>
    <submittedName>
        <fullName evidence="3">CRISPR type III-associated RAMP protein Csm3</fullName>
    </submittedName>
</protein>
<name>A0A2H5Y4M2_9CHLR</name>
<proteinExistence type="predicted"/>
<accession>A0A2H5Y4M2</accession>